<comment type="similarity">
    <text evidence="2">Belongs to the bacterial sugar transferase family.</text>
</comment>
<dbReference type="RefSeq" id="WP_146787248.1">
    <property type="nucleotide sequence ID" value="NZ_CP042434.1"/>
</dbReference>
<keyword evidence="5 7" id="KW-1133">Transmembrane helix</keyword>
<feature type="domain" description="Bacterial sugar transferase" evidence="8">
    <location>
        <begin position="169"/>
        <end position="354"/>
    </location>
</feature>
<evidence type="ECO:0000256" key="3">
    <source>
        <dbReference type="ARBA" id="ARBA00022679"/>
    </source>
</evidence>
<dbReference type="NCBIfam" id="TIGR03025">
    <property type="entry name" value="EPS_sugtrans"/>
    <property type="match status" value="1"/>
</dbReference>
<dbReference type="GO" id="GO:0016780">
    <property type="term" value="F:phosphotransferase activity, for other substituted phosphate groups"/>
    <property type="evidence" value="ECO:0007669"/>
    <property type="project" value="TreeGrafter"/>
</dbReference>
<reference evidence="9 10" key="1">
    <citation type="journal article" date="2017" name="Int. J. Syst. Evol. Microbiol.">
        <title>Arachidicoccus ginsenosidivorans sp. nov., with ginsenoside-converting activity isolated from ginseng cultivating soil.</title>
        <authorList>
            <person name="Siddiqi M.Z."/>
            <person name="Aslam Z."/>
            <person name="Im W.T."/>
        </authorList>
    </citation>
    <scope>NUCLEOTIDE SEQUENCE [LARGE SCALE GENOMIC DNA]</scope>
    <source>
        <strain evidence="9 10">Gsoil 809</strain>
    </source>
</reference>
<evidence type="ECO:0000313" key="10">
    <source>
        <dbReference type="Proteomes" id="UP000321291"/>
    </source>
</evidence>
<dbReference type="EMBL" id="CP042434">
    <property type="protein sequence ID" value="QEC73910.1"/>
    <property type="molecule type" value="Genomic_DNA"/>
</dbReference>
<dbReference type="Proteomes" id="UP000321291">
    <property type="component" value="Chromosome"/>
</dbReference>
<keyword evidence="6 7" id="KW-0472">Membrane</keyword>
<evidence type="ECO:0000256" key="5">
    <source>
        <dbReference type="ARBA" id="ARBA00022989"/>
    </source>
</evidence>
<dbReference type="InterPro" id="IPR003362">
    <property type="entry name" value="Bact_transf"/>
</dbReference>
<sequence>MPRQYAVSESNDSGVAIGVEARVEAGRKIGEEALLSNSPYASAGKVPASPVEAGRLTEDFLPTSQLISAQKNAFNTTAWNKVIRGPILDCVKYFGKMQIDEIYCSMQNMEEKIARYLIKQADSHMIRIKFLPDFYQVLRRRSTINYMGTVPILSIRQEPLTVDSNLIIKRVFDFFFSLFVIVFILSWLIPIIGLLIKLESKGPIFFKQDRSGINNKPFKVYKFRSMRTVKGVGEDCQAVKDDIRLTKLGGFLRRTSLDELPQFVNVLLGNMTVVGPRPHMLSHTDKFSKEVDTYMVRHFAKPGITGWAQVNGCRGETRTVEAIEERVLHDVWYIENWSLTLDLKIIFLTVWNILRGEDNAY</sequence>
<proteinExistence type="inferred from homology"/>
<accession>A0A5B8VR02</accession>
<feature type="transmembrane region" description="Helical" evidence="7">
    <location>
        <begin position="174"/>
        <end position="196"/>
    </location>
</feature>
<evidence type="ECO:0000313" key="9">
    <source>
        <dbReference type="EMBL" id="QEC73910.1"/>
    </source>
</evidence>
<evidence type="ECO:0000256" key="6">
    <source>
        <dbReference type="ARBA" id="ARBA00023136"/>
    </source>
</evidence>
<evidence type="ECO:0000256" key="1">
    <source>
        <dbReference type="ARBA" id="ARBA00004141"/>
    </source>
</evidence>
<keyword evidence="10" id="KW-1185">Reference proteome</keyword>
<dbReference type="Pfam" id="PF02397">
    <property type="entry name" value="Bac_transf"/>
    <property type="match status" value="1"/>
</dbReference>
<dbReference type="OrthoDB" id="9808602at2"/>
<gene>
    <name evidence="9" type="ORF">FSB73_21840</name>
</gene>
<evidence type="ECO:0000256" key="7">
    <source>
        <dbReference type="SAM" id="Phobius"/>
    </source>
</evidence>
<dbReference type="GO" id="GO:0016020">
    <property type="term" value="C:membrane"/>
    <property type="evidence" value="ECO:0007669"/>
    <property type="project" value="UniProtKB-SubCell"/>
</dbReference>
<dbReference type="PANTHER" id="PTHR30576:SF0">
    <property type="entry name" value="UNDECAPRENYL-PHOSPHATE N-ACETYLGALACTOSAMINYL 1-PHOSPHATE TRANSFERASE-RELATED"/>
    <property type="match status" value="1"/>
</dbReference>
<keyword evidence="3 9" id="KW-0808">Transferase</keyword>
<comment type="subcellular location">
    <subcellularLocation>
        <location evidence="1">Membrane</location>
        <topology evidence="1">Multi-pass membrane protein</topology>
    </subcellularLocation>
</comment>
<evidence type="ECO:0000256" key="2">
    <source>
        <dbReference type="ARBA" id="ARBA00006464"/>
    </source>
</evidence>
<name>A0A5B8VR02_9BACT</name>
<dbReference type="AlphaFoldDB" id="A0A5B8VR02"/>
<evidence type="ECO:0000259" key="8">
    <source>
        <dbReference type="Pfam" id="PF02397"/>
    </source>
</evidence>
<dbReference type="PANTHER" id="PTHR30576">
    <property type="entry name" value="COLANIC BIOSYNTHESIS UDP-GLUCOSE LIPID CARRIER TRANSFERASE"/>
    <property type="match status" value="1"/>
</dbReference>
<evidence type="ECO:0000256" key="4">
    <source>
        <dbReference type="ARBA" id="ARBA00022692"/>
    </source>
</evidence>
<dbReference type="InterPro" id="IPR017475">
    <property type="entry name" value="EPS_sugar_tfrase"/>
</dbReference>
<dbReference type="Gene3D" id="3.40.50.720">
    <property type="entry name" value="NAD(P)-binding Rossmann-like Domain"/>
    <property type="match status" value="1"/>
</dbReference>
<keyword evidence="4 7" id="KW-0812">Transmembrane</keyword>
<dbReference type="KEGG" id="agi:FSB73_21840"/>
<protein>
    <submittedName>
        <fullName evidence="9">Exopolysaccharide biosynthesis polyprenyl glycosylphosphotransferase</fullName>
    </submittedName>
</protein>
<organism evidence="9 10">
    <name type="scientific">Arachidicoccus ginsenosidivorans</name>
    <dbReference type="NCBI Taxonomy" id="496057"/>
    <lineage>
        <taxon>Bacteria</taxon>
        <taxon>Pseudomonadati</taxon>
        <taxon>Bacteroidota</taxon>
        <taxon>Chitinophagia</taxon>
        <taxon>Chitinophagales</taxon>
        <taxon>Chitinophagaceae</taxon>
        <taxon>Arachidicoccus</taxon>
    </lineage>
</organism>